<dbReference type="PANTHER" id="PTHR34047:SF8">
    <property type="entry name" value="PROTEIN YKFC"/>
    <property type="match status" value="1"/>
</dbReference>
<comment type="caution">
    <text evidence="3">The sequence shown here is derived from an EMBL/GenBank/DDBJ whole genome shotgun (WGS) entry which is preliminary data.</text>
</comment>
<organism evidence="3 4">
    <name type="scientific">Anaerobaca lacustris</name>
    <dbReference type="NCBI Taxonomy" id="3044600"/>
    <lineage>
        <taxon>Bacteria</taxon>
        <taxon>Pseudomonadati</taxon>
        <taxon>Planctomycetota</taxon>
        <taxon>Phycisphaerae</taxon>
        <taxon>Sedimentisphaerales</taxon>
        <taxon>Anaerobacaceae</taxon>
        <taxon>Anaerobaca</taxon>
    </lineage>
</organism>
<dbReference type="AlphaFoldDB" id="A0AAW6U5N3"/>
<dbReference type="NCBIfam" id="TIGR04416">
    <property type="entry name" value="group_II_RT_mat"/>
    <property type="match status" value="1"/>
</dbReference>
<dbReference type="InterPro" id="IPR013597">
    <property type="entry name" value="Mat_intron_G2"/>
</dbReference>
<accession>A0AAW6U5N3</accession>
<evidence type="ECO:0000256" key="1">
    <source>
        <dbReference type="ARBA" id="ARBA00034120"/>
    </source>
</evidence>
<dbReference type="Pfam" id="PF00078">
    <property type="entry name" value="RVT_1"/>
    <property type="match status" value="1"/>
</dbReference>
<dbReference type="InterPro" id="IPR000477">
    <property type="entry name" value="RT_dom"/>
</dbReference>
<name>A0AAW6U5N3_9BACT</name>
<feature type="domain" description="Reverse transcriptase" evidence="2">
    <location>
        <begin position="77"/>
        <end position="316"/>
    </location>
</feature>
<dbReference type="InterPro" id="IPR051083">
    <property type="entry name" value="GrpII_Intron_Splice-Mob/Def"/>
</dbReference>
<dbReference type="EMBL" id="JASCXX010000068">
    <property type="protein sequence ID" value="MDI6451857.1"/>
    <property type="molecule type" value="Genomic_DNA"/>
</dbReference>
<dbReference type="PROSITE" id="PS50878">
    <property type="entry name" value="RT_POL"/>
    <property type="match status" value="1"/>
</dbReference>
<evidence type="ECO:0000259" key="2">
    <source>
        <dbReference type="PROSITE" id="PS50878"/>
    </source>
</evidence>
<keyword evidence="3" id="KW-0548">Nucleotidyltransferase</keyword>
<dbReference type="PANTHER" id="PTHR34047">
    <property type="entry name" value="NUCLEAR INTRON MATURASE 1, MITOCHONDRIAL-RELATED"/>
    <property type="match status" value="1"/>
</dbReference>
<evidence type="ECO:0000313" key="3">
    <source>
        <dbReference type="EMBL" id="MDI6451857.1"/>
    </source>
</evidence>
<keyword evidence="3" id="KW-0808">Transferase</keyword>
<dbReference type="EC" id="2.7.7.49" evidence="3"/>
<sequence length="434" mass="50169">MRLTTPERIRRLQRNLYVKAKAEPTCRFHQLYDKVYREDILEHAYRLAKSQNGASGVDGISFADIEERGEGRWLVALRKELHDKTYRPDPVRRVMIPKPGGGERPLGIPTIRDRVVQAAAKLVLEPIFEADFVDGAYGYRPQRSAVEAVREVHRTICQGYTDVVDADLSKYFDTIPHPELMRSVARRVVDRQMLTLIKMWLQAPIEERDEQGHRRWTGGKGRRTGTPQGGVLSPLLANIYMHRYLRYWQQQGKSEQFRAKIINYADDFVILSHGHAPEALAWTREVMTKLKLTLNETKTCIRDARQESFDFLGYTFGPACYRKTGGRYYAAQPSAQSVRRLKEKLHAVFGRGNVAPWPEVAAQANRLLRGWANYFRYGTLRKAYRAIDNYTYDRVVRFLKKRRRVSSRGTEKFPGEKVFGELGIQRLRSLAYGA</sequence>
<dbReference type="InterPro" id="IPR043128">
    <property type="entry name" value="Rev_trsase/Diguanyl_cyclase"/>
</dbReference>
<proteinExistence type="inferred from homology"/>
<dbReference type="Proteomes" id="UP001431776">
    <property type="component" value="Unassembled WGS sequence"/>
</dbReference>
<dbReference type="RefSeq" id="WP_349247265.1">
    <property type="nucleotide sequence ID" value="NZ_JASCXX010000068.1"/>
</dbReference>
<protein>
    <submittedName>
        <fullName evidence="3">Group II intron reverse transcriptase/maturase</fullName>
        <ecNumber evidence="3">2.7.7.49</ecNumber>
    </submittedName>
</protein>
<dbReference type="GO" id="GO:0003964">
    <property type="term" value="F:RNA-directed DNA polymerase activity"/>
    <property type="evidence" value="ECO:0007669"/>
    <property type="project" value="UniProtKB-KW"/>
</dbReference>
<dbReference type="InterPro" id="IPR043502">
    <property type="entry name" value="DNA/RNA_pol_sf"/>
</dbReference>
<dbReference type="SUPFAM" id="SSF56672">
    <property type="entry name" value="DNA/RNA polymerases"/>
    <property type="match status" value="1"/>
</dbReference>
<dbReference type="Pfam" id="PF08388">
    <property type="entry name" value="GIIM"/>
    <property type="match status" value="1"/>
</dbReference>
<reference evidence="3" key="1">
    <citation type="submission" date="2023-05" db="EMBL/GenBank/DDBJ databases">
        <title>Anaerotaeda fermentans gen. nov., sp. nov., a novel anaerobic planctomycete of the new family within the order Sedimentisphaerales isolated from Taman Peninsula, Russia.</title>
        <authorList>
            <person name="Khomyakova M.A."/>
            <person name="Merkel A.Y."/>
            <person name="Slobodkin A.I."/>
        </authorList>
    </citation>
    <scope>NUCLEOTIDE SEQUENCE</scope>
    <source>
        <strain evidence="3">M17dextr</strain>
    </source>
</reference>
<dbReference type="Gene3D" id="3.30.70.270">
    <property type="match status" value="1"/>
</dbReference>
<dbReference type="InterPro" id="IPR030931">
    <property type="entry name" value="Group_II_RT_mat"/>
</dbReference>
<keyword evidence="3" id="KW-0695">RNA-directed DNA polymerase</keyword>
<keyword evidence="4" id="KW-1185">Reference proteome</keyword>
<gene>
    <name evidence="3" type="primary">ltrA</name>
    <name evidence="3" type="ORF">QJ522_22555</name>
</gene>
<evidence type="ECO:0000313" key="4">
    <source>
        <dbReference type="Proteomes" id="UP001431776"/>
    </source>
</evidence>
<comment type="similarity">
    <text evidence="1">Belongs to the bacterial reverse transcriptase family.</text>
</comment>
<dbReference type="CDD" id="cd01651">
    <property type="entry name" value="RT_G2_intron"/>
    <property type="match status" value="1"/>
</dbReference>